<reference evidence="11 14" key="2">
    <citation type="journal article" date="2019" name="PLoS Negl. Trop. Dis.">
        <title>Revisiting the worldwide diversity of Leptospira species in the environment.</title>
        <authorList>
            <person name="Vincent A.T."/>
            <person name="Schiettekatte O."/>
            <person name="Bourhy P."/>
            <person name="Veyrier F.J."/>
            <person name="Picardeau M."/>
        </authorList>
    </citation>
    <scope>NUCLEOTIDE SEQUENCE [LARGE SCALE GENOMIC DNA]</scope>
    <source>
        <strain evidence="12">201702690</strain>
        <strain evidence="11 14">SSW18</strain>
    </source>
</reference>
<feature type="modified residue" description="Phosphohistidine" evidence="6">
    <location>
        <position position="47"/>
    </location>
</feature>
<dbReference type="EMBL" id="RQER01000011">
    <property type="protein sequence ID" value="TGJ98335.1"/>
    <property type="molecule type" value="Genomic_DNA"/>
</dbReference>
<dbReference type="Gene3D" id="1.20.120.160">
    <property type="entry name" value="HPT domain"/>
    <property type="match status" value="1"/>
</dbReference>
<dbReference type="InterPro" id="IPR036061">
    <property type="entry name" value="CheW-like_dom_sf"/>
</dbReference>
<feature type="compositionally biased region" description="Polar residues" evidence="7">
    <location>
        <begin position="278"/>
        <end position="287"/>
    </location>
</feature>
<dbReference type="SUPFAM" id="SSF47384">
    <property type="entry name" value="Homodimeric domain of signal transducing histidine kinase"/>
    <property type="match status" value="1"/>
</dbReference>
<dbReference type="Proteomes" id="UP000297946">
    <property type="component" value="Unassembled WGS sequence"/>
</dbReference>
<evidence type="ECO:0000259" key="10">
    <source>
        <dbReference type="PROSITE" id="PS50894"/>
    </source>
</evidence>
<evidence type="ECO:0000256" key="4">
    <source>
        <dbReference type="ARBA" id="ARBA00022679"/>
    </source>
</evidence>
<dbReference type="Gene3D" id="2.40.50.180">
    <property type="entry name" value="CheA-289, Domain 4"/>
    <property type="match status" value="1"/>
</dbReference>
<dbReference type="EMBL" id="RQGC01000001">
    <property type="protein sequence ID" value="TGL43248.1"/>
    <property type="molecule type" value="Genomic_DNA"/>
</dbReference>
<dbReference type="InterPro" id="IPR004358">
    <property type="entry name" value="Sig_transdc_His_kin-like_C"/>
</dbReference>
<proteinExistence type="predicted"/>
<dbReference type="PROSITE" id="PS50851">
    <property type="entry name" value="CHEW"/>
    <property type="match status" value="2"/>
</dbReference>
<dbReference type="Gene3D" id="3.30.565.10">
    <property type="entry name" value="Histidine kinase-like ATPase, C-terminal domain"/>
    <property type="match status" value="1"/>
</dbReference>
<dbReference type="SMART" id="SM00260">
    <property type="entry name" value="CheW"/>
    <property type="match status" value="2"/>
</dbReference>
<dbReference type="InterPro" id="IPR003594">
    <property type="entry name" value="HATPase_dom"/>
</dbReference>
<dbReference type="FunFam" id="3.30.565.10:FF:000016">
    <property type="entry name" value="Chemotaxis protein CheA, putative"/>
    <property type="match status" value="1"/>
</dbReference>
<dbReference type="Gene3D" id="1.10.287.560">
    <property type="entry name" value="Histidine kinase CheA-like, homodimeric domain"/>
    <property type="match status" value="1"/>
</dbReference>
<evidence type="ECO:0000313" key="14">
    <source>
        <dbReference type="Proteomes" id="UP000297946"/>
    </source>
</evidence>
<dbReference type="SMART" id="SM01231">
    <property type="entry name" value="H-kinase_dim"/>
    <property type="match status" value="1"/>
</dbReference>
<dbReference type="GO" id="GO:0000155">
    <property type="term" value="F:phosphorelay sensor kinase activity"/>
    <property type="evidence" value="ECO:0007669"/>
    <property type="project" value="InterPro"/>
</dbReference>
<evidence type="ECO:0000256" key="1">
    <source>
        <dbReference type="ARBA" id="ARBA00000085"/>
    </source>
</evidence>
<dbReference type="InterPro" id="IPR051315">
    <property type="entry name" value="Bact_Chemotaxis_CheA"/>
</dbReference>
<organism evidence="11 14">
    <name type="scientific">Leptospira langatensis</name>
    <dbReference type="NCBI Taxonomy" id="2484983"/>
    <lineage>
        <taxon>Bacteria</taxon>
        <taxon>Pseudomonadati</taxon>
        <taxon>Spirochaetota</taxon>
        <taxon>Spirochaetia</taxon>
        <taxon>Leptospirales</taxon>
        <taxon>Leptospiraceae</taxon>
        <taxon>Leptospira</taxon>
    </lineage>
</organism>
<keyword evidence="4" id="KW-0808">Transferase</keyword>
<feature type="domain" description="Histidine kinase" evidence="8">
    <location>
        <begin position="298"/>
        <end position="548"/>
    </location>
</feature>
<dbReference type="InterPro" id="IPR004105">
    <property type="entry name" value="CheA-like_dim"/>
</dbReference>
<keyword evidence="5" id="KW-0418">Kinase</keyword>
<dbReference type="RefSeq" id="WP_135642124.1">
    <property type="nucleotide sequence ID" value="NZ_RQER01000011.1"/>
</dbReference>
<dbReference type="InterPro" id="IPR036890">
    <property type="entry name" value="HATPase_C_sf"/>
</dbReference>
<accession>A0A5F1ZX35</accession>
<dbReference type="InterPro" id="IPR037006">
    <property type="entry name" value="CheA-like_homodim_sf"/>
</dbReference>
<dbReference type="Gene3D" id="2.30.30.40">
    <property type="entry name" value="SH3 Domains"/>
    <property type="match status" value="1"/>
</dbReference>
<evidence type="ECO:0000259" key="9">
    <source>
        <dbReference type="PROSITE" id="PS50851"/>
    </source>
</evidence>
<dbReference type="SUPFAM" id="SSF50341">
    <property type="entry name" value="CheW-like"/>
    <property type="match status" value="2"/>
</dbReference>
<dbReference type="PROSITE" id="PS50894">
    <property type="entry name" value="HPT"/>
    <property type="match status" value="1"/>
</dbReference>
<evidence type="ECO:0000256" key="7">
    <source>
        <dbReference type="SAM" id="MobiDB-lite"/>
    </source>
</evidence>
<evidence type="ECO:0000256" key="3">
    <source>
        <dbReference type="ARBA" id="ARBA00022553"/>
    </source>
</evidence>
<evidence type="ECO:0000313" key="11">
    <source>
        <dbReference type="EMBL" id="TGJ98335.1"/>
    </source>
</evidence>
<feature type="region of interest" description="Disordered" evidence="7">
    <location>
        <begin position="270"/>
        <end position="293"/>
    </location>
</feature>
<dbReference type="Pfam" id="PF01627">
    <property type="entry name" value="Hpt"/>
    <property type="match status" value="1"/>
</dbReference>
<gene>
    <name evidence="11" type="ORF">EHO57_17145</name>
    <name evidence="12" type="ORF">EHQ53_01000</name>
</gene>
<feature type="domain" description="CheW-like" evidence="9">
    <location>
        <begin position="550"/>
        <end position="682"/>
    </location>
</feature>
<evidence type="ECO:0000256" key="5">
    <source>
        <dbReference type="ARBA" id="ARBA00022777"/>
    </source>
</evidence>
<dbReference type="Pfam" id="PF02518">
    <property type="entry name" value="HATPase_c"/>
    <property type="match status" value="1"/>
</dbReference>
<dbReference type="SMART" id="SM00073">
    <property type="entry name" value="HPT"/>
    <property type="match status" value="1"/>
</dbReference>
<dbReference type="PANTHER" id="PTHR43395">
    <property type="entry name" value="SENSOR HISTIDINE KINASE CHEA"/>
    <property type="match status" value="1"/>
</dbReference>
<evidence type="ECO:0000259" key="8">
    <source>
        <dbReference type="PROSITE" id="PS50109"/>
    </source>
</evidence>
<evidence type="ECO:0000256" key="2">
    <source>
        <dbReference type="ARBA" id="ARBA00012438"/>
    </source>
</evidence>
<dbReference type="GO" id="GO:0005737">
    <property type="term" value="C:cytoplasm"/>
    <property type="evidence" value="ECO:0007669"/>
    <property type="project" value="InterPro"/>
</dbReference>
<dbReference type="PRINTS" id="PR00344">
    <property type="entry name" value="BCTRLSENSOR"/>
</dbReference>
<dbReference type="OrthoDB" id="9803176at2"/>
<dbReference type="GO" id="GO:0006935">
    <property type="term" value="P:chemotaxis"/>
    <property type="evidence" value="ECO:0007669"/>
    <property type="project" value="InterPro"/>
</dbReference>
<dbReference type="SUPFAM" id="SSF55874">
    <property type="entry name" value="ATPase domain of HSP90 chaperone/DNA topoisomerase II/histidine kinase"/>
    <property type="match status" value="1"/>
</dbReference>
<dbReference type="PANTHER" id="PTHR43395:SF1">
    <property type="entry name" value="CHEMOTAXIS PROTEIN CHEA"/>
    <property type="match status" value="1"/>
</dbReference>
<comment type="catalytic activity">
    <reaction evidence="1">
        <text>ATP + protein L-histidine = ADP + protein N-phospho-L-histidine.</text>
        <dbReference type="EC" id="2.7.13.3"/>
    </reaction>
</comment>
<evidence type="ECO:0000256" key="6">
    <source>
        <dbReference type="PROSITE-ProRule" id="PRU00110"/>
    </source>
</evidence>
<dbReference type="PROSITE" id="PS50109">
    <property type="entry name" value="HIS_KIN"/>
    <property type="match status" value="1"/>
</dbReference>
<protein>
    <recommendedName>
        <fullName evidence="2">histidine kinase</fullName>
        <ecNumber evidence="2">2.7.13.3</ecNumber>
    </recommendedName>
</protein>
<dbReference type="Pfam" id="PF01584">
    <property type="entry name" value="CheW"/>
    <property type="match status" value="2"/>
</dbReference>
<comment type="caution">
    <text evidence="11">The sequence shown here is derived from an EMBL/GenBank/DDBJ whole genome shotgun (WGS) entry which is preliminary data.</text>
</comment>
<evidence type="ECO:0000313" key="13">
    <source>
        <dbReference type="Proteomes" id="UP000297273"/>
    </source>
</evidence>
<keyword evidence="13" id="KW-1185">Reference proteome</keyword>
<reference evidence="12" key="1">
    <citation type="submission" date="2018-10" db="EMBL/GenBank/DDBJ databases">
        <authorList>
            <person name="Vincent A.T."/>
            <person name="Schiettekatte O."/>
            <person name="Bourhy P."/>
            <person name="Veyrier F.J."/>
            <person name="Picardeau M."/>
        </authorList>
    </citation>
    <scope>NUCLEOTIDE SEQUENCE</scope>
    <source>
        <strain evidence="12">201702690</strain>
    </source>
</reference>
<dbReference type="InterPro" id="IPR036097">
    <property type="entry name" value="HisK_dim/P_sf"/>
</dbReference>
<evidence type="ECO:0000313" key="12">
    <source>
        <dbReference type="EMBL" id="TGL43248.1"/>
    </source>
</evidence>
<dbReference type="InterPro" id="IPR036641">
    <property type="entry name" value="HPT_dom_sf"/>
</dbReference>
<dbReference type="SUPFAM" id="SSF47226">
    <property type="entry name" value="Histidine-containing phosphotransfer domain, HPT domain"/>
    <property type="match status" value="1"/>
</dbReference>
<dbReference type="Pfam" id="PF02895">
    <property type="entry name" value="H-kinase_dim"/>
    <property type="match status" value="1"/>
</dbReference>
<sequence>MEVDYENLLKDYLVETRELLDIAEESILDLEKEYHPDHVNTLFRAIHTIKGNSAIFDLPLITSLTHSFENLLNLKRKSEVKPTSEEISLFLRCLDALKDLNENGGNTNESDIKDLISQIEIFLKDPEARSEKEEKPSFGLYFLPKKKSAPSIENGKVEVKDGKMLIPKSYLKKADHEHCFLFLVKFLEQEKDADCSELMNGFSSFAEILSHGHFLNGGNGHSASNGVHKNVHYAIIMYSGDKESLAKQSPVSLLSASTIFTPTENYVKPSLVPKGESSEQMSPARQSSDSKSRTKDIAAESYLKIPLQLLDHMINLAGETIIVRNQLVQKIESYDDPSLLSIVRNLSQLITSSQESVMRTRLQKLEILYKKIPRLIHDLEKTTGKEVELILEGGEVELDKNIIDSISDPITHMIRNSVDHGIESPEERIAAGKFRKGKVFLSAYLRGGNVILKVEDDGRGLNYEKIRTKAVEKGFFSDAEAEKKSPEELSELIFAPGFSTAQSVSETSGRGVGMDVVKMNFQKAGGTVSISSQQGLGACVIATLPQTLSIINCQMVRISGMLFAIPQQNISEMILLDRKLISFVEKKEVYQLRGHLLPLIDLGLELGLSKGGRENKYVVVVHTEKHKYGFLAEEIENPEEIVVKPLSKDLAKLNLYTGAAILGDGNVALILDISGISKLLKLQANTKEELRSNGRQKQDNQVHYLLFSCGGNLFGLHSKSVIRIEQVDLNKIERMMDREIMQYRGEVIELCRLDRYFRFQKNNGIPENTMVLIQTNKGKKGILVQEIHNVVNEIDALTKNDDQASGIIGSGIVLGQTVIVIDPLIVLDKISKDLIRNDFHSE</sequence>
<name>A0A5F1ZX35_9LEPT</name>
<dbReference type="SMART" id="SM00387">
    <property type="entry name" value="HATPase_c"/>
    <property type="match status" value="1"/>
</dbReference>
<dbReference type="InterPro" id="IPR005467">
    <property type="entry name" value="His_kinase_dom"/>
</dbReference>
<dbReference type="InterPro" id="IPR008207">
    <property type="entry name" value="Sig_transdc_His_kin_Hpt_dom"/>
</dbReference>
<dbReference type="EC" id="2.7.13.3" evidence="2"/>
<dbReference type="Proteomes" id="UP000297273">
    <property type="component" value="Unassembled WGS sequence"/>
</dbReference>
<dbReference type="InterPro" id="IPR002545">
    <property type="entry name" value="CheW-lke_dom"/>
</dbReference>
<keyword evidence="3 6" id="KW-0597">Phosphoprotein</keyword>
<dbReference type="AlphaFoldDB" id="A0A5F1ZX35"/>
<dbReference type="CDD" id="cd00088">
    <property type="entry name" value="HPT"/>
    <property type="match status" value="1"/>
</dbReference>
<feature type="domain" description="CheW-like" evidence="9">
    <location>
        <begin position="701"/>
        <end position="832"/>
    </location>
</feature>
<feature type="domain" description="HPt" evidence="10">
    <location>
        <begin position="1"/>
        <end position="104"/>
    </location>
</feature>